<evidence type="ECO:0000313" key="15">
    <source>
        <dbReference type="EMBL" id="QGS52383.1"/>
    </source>
</evidence>
<evidence type="ECO:0000256" key="7">
    <source>
        <dbReference type="ARBA" id="ARBA00023157"/>
    </source>
</evidence>
<comment type="subunit">
    <text evidence="2">Monomer.</text>
</comment>
<evidence type="ECO:0000256" key="5">
    <source>
        <dbReference type="ARBA" id="ARBA00022862"/>
    </source>
</evidence>
<dbReference type="RefSeq" id="WP_156007309.1">
    <property type="nucleotide sequence ID" value="NZ_CP046276.1"/>
</dbReference>
<evidence type="ECO:0000256" key="3">
    <source>
        <dbReference type="ARBA" id="ARBA00013017"/>
    </source>
</evidence>
<sequence>MLLENNIYELDTQQESSLSGLMGSRGLVLFFYPKASTPGCTREVNEYSKLKKEFDLLQYNIVGVSADNVEDQNKFACNNKLEFPLIADKDKKLINELSLWGSFKNTNGILMEGTRRCTFIINTNLEVIKSFMDVNPTEHVKEVLEFLKTRINESNKTI</sequence>
<dbReference type="PIRSF" id="PIRSF000239">
    <property type="entry name" value="AHPC"/>
    <property type="match status" value="1"/>
</dbReference>
<comment type="function">
    <text evidence="1">Thiol-specific peroxidase that catalyzes the reduction of hydrogen peroxide and organic hydroperoxides to water and alcohols, respectively. Plays a role in cell protection against oxidative stress by detoxifying peroxides and as sensor of hydrogen peroxide-mediated signaling events.</text>
</comment>
<keyword evidence="6" id="KW-0560">Oxidoreductase</keyword>
<dbReference type="EMBL" id="CP046276">
    <property type="protein sequence ID" value="QGS52383.1"/>
    <property type="molecule type" value="Genomic_DNA"/>
</dbReference>
<proteinExistence type="inferred from homology"/>
<keyword evidence="16" id="KW-1185">Reference proteome</keyword>
<dbReference type="InterPro" id="IPR000866">
    <property type="entry name" value="AhpC/TSA"/>
</dbReference>
<dbReference type="PROSITE" id="PS51352">
    <property type="entry name" value="THIOREDOXIN_2"/>
    <property type="match status" value="1"/>
</dbReference>
<evidence type="ECO:0000256" key="1">
    <source>
        <dbReference type="ARBA" id="ARBA00003330"/>
    </source>
</evidence>
<feature type="domain" description="Thioredoxin" evidence="14">
    <location>
        <begin position="1"/>
        <end position="152"/>
    </location>
</feature>
<name>A0A6I6CJW4_9MOLU</name>
<dbReference type="InterPro" id="IPR013766">
    <property type="entry name" value="Thioredoxin_domain"/>
</dbReference>
<protein>
    <recommendedName>
        <fullName evidence="3">thioredoxin-dependent peroxiredoxin</fullName>
        <ecNumber evidence="3">1.11.1.24</ecNumber>
    </recommendedName>
    <alternativeName>
        <fullName evidence="11">Bacterioferritin comigratory protein</fullName>
    </alternativeName>
    <alternativeName>
        <fullName evidence="9">Thioredoxin peroxidase</fullName>
    </alternativeName>
</protein>
<evidence type="ECO:0000256" key="9">
    <source>
        <dbReference type="ARBA" id="ARBA00032824"/>
    </source>
</evidence>
<evidence type="ECO:0000256" key="10">
    <source>
        <dbReference type="ARBA" id="ARBA00038489"/>
    </source>
</evidence>
<keyword evidence="4" id="KW-0575">Peroxidase</keyword>
<organism evidence="15 16">
    <name type="scientific">Spiroplasma tabanidicola</name>
    <dbReference type="NCBI Taxonomy" id="324079"/>
    <lineage>
        <taxon>Bacteria</taxon>
        <taxon>Bacillati</taxon>
        <taxon>Mycoplasmatota</taxon>
        <taxon>Mollicutes</taxon>
        <taxon>Entomoplasmatales</taxon>
        <taxon>Spiroplasmataceae</taxon>
        <taxon>Spiroplasma</taxon>
    </lineage>
</organism>
<reference evidence="15 16" key="1">
    <citation type="submission" date="2019-11" db="EMBL/GenBank/DDBJ databases">
        <title>Complete genome sequence of Spiroplasma tabanidicola TAUS-1 (DSM 22603).</title>
        <authorList>
            <person name="Huang C.-T."/>
            <person name="Lin Y.-C."/>
            <person name="Kuo C.-H."/>
        </authorList>
    </citation>
    <scope>NUCLEOTIDE SEQUENCE [LARGE SCALE GENOMIC DNA]</scope>
    <source>
        <strain evidence="15 16">TAUS-1</strain>
    </source>
</reference>
<keyword evidence="8" id="KW-0676">Redox-active center</keyword>
<comment type="similarity">
    <text evidence="10">Belongs to the peroxiredoxin family. BCP/PrxQ subfamily.</text>
</comment>
<dbReference type="GO" id="GO:0045454">
    <property type="term" value="P:cell redox homeostasis"/>
    <property type="evidence" value="ECO:0007669"/>
    <property type="project" value="TreeGrafter"/>
</dbReference>
<dbReference type="OrthoDB" id="9812811at2"/>
<dbReference type="InterPro" id="IPR050924">
    <property type="entry name" value="Peroxiredoxin_BCP/PrxQ"/>
</dbReference>
<dbReference type="Pfam" id="PF00578">
    <property type="entry name" value="AhpC-TSA"/>
    <property type="match status" value="1"/>
</dbReference>
<comment type="catalytic activity">
    <reaction evidence="12">
        <text>a hydroperoxide + [thioredoxin]-dithiol = an alcohol + [thioredoxin]-disulfide + H2O</text>
        <dbReference type="Rhea" id="RHEA:62620"/>
        <dbReference type="Rhea" id="RHEA-COMP:10698"/>
        <dbReference type="Rhea" id="RHEA-COMP:10700"/>
        <dbReference type="ChEBI" id="CHEBI:15377"/>
        <dbReference type="ChEBI" id="CHEBI:29950"/>
        <dbReference type="ChEBI" id="CHEBI:30879"/>
        <dbReference type="ChEBI" id="CHEBI:35924"/>
        <dbReference type="ChEBI" id="CHEBI:50058"/>
        <dbReference type="EC" id="1.11.1.24"/>
    </reaction>
</comment>
<evidence type="ECO:0000313" key="16">
    <source>
        <dbReference type="Proteomes" id="UP000424468"/>
    </source>
</evidence>
<dbReference type="EC" id="1.11.1.24" evidence="3"/>
<dbReference type="GO" id="GO:0005737">
    <property type="term" value="C:cytoplasm"/>
    <property type="evidence" value="ECO:0007669"/>
    <property type="project" value="TreeGrafter"/>
</dbReference>
<dbReference type="Gene3D" id="3.40.30.10">
    <property type="entry name" value="Glutaredoxin"/>
    <property type="match status" value="1"/>
</dbReference>
<keyword evidence="5" id="KW-0049">Antioxidant</keyword>
<evidence type="ECO:0000256" key="2">
    <source>
        <dbReference type="ARBA" id="ARBA00011245"/>
    </source>
</evidence>
<evidence type="ECO:0000256" key="8">
    <source>
        <dbReference type="ARBA" id="ARBA00023284"/>
    </source>
</evidence>
<evidence type="ECO:0000256" key="11">
    <source>
        <dbReference type="ARBA" id="ARBA00041373"/>
    </source>
</evidence>
<dbReference type="InterPro" id="IPR036249">
    <property type="entry name" value="Thioredoxin-like_sf"/>
</dbReference>
<dbReference type="PANTHER" id="PTHR42801">
    <property type="entry name" value="THIOREDOXIN-DEPENDENT PEROXIDE REDUCTASE"/>
    <property type="match status" value="1"/>
</dbReference>
<feature type="active site" description="Cysteine sulfenic acid (-SOH) intermediate; for peroxidase activity" evidence="13">
    <location>
        <position position="40"/>
    </location>
</feature>
<dbReference type="AlphaFoldDB" id="A0A6I6CJW4"/>
<dbReference type="CDD" id="cd03017">
    <property type="entry name" value="PRX_BCP"/>
    <property type="match status" value="1"/>
</dbReference>
<dbReference type="KEGG" id="stab:STABA_v1c10350"/>
<dbReference type="Proteomes" id="UP000424468">
    <property type="component" value="Chromosome"/>
</dbReference>
<accession>A0A6I6CJW4</accession>
<dbReference type="InterPro" id="IPR024706">
    <property type="entry name" value="Peroxiredoxin_AhpC-typ"/>
</dbReference>
<gene>
    <name evidence="15" type="ORF">STABA_v1c10350</name>
</gene>
<dbReference type="GO" id="GO:0008379">
    <property type="term" value="F:thioredoxin peroxidase activity"/>
    <property type="evidence" value="ECO:0007669"/>
    <property type="project" value="TreeGrafter"/>
</dbReference>
<evidence type="ECO:0000256" key="13">
    <source>
        <dbReference type="PIRSR" id="PIRSR000239-1"/>
    </source>
</evidence>
<dbReference type="SUPFAM" id="SSF52833">
    <property type="entry name" value="Thioredoxin-like"/>
    <property type="match status" value="1"/>
</dbReference>
<dbReference type="GO" id="GO:0034599">
    <property type="term" value="P:cellular response to oxidative stress"/>
    <property type="evidence" value="ECO:0007669"/>
    <property type="project" value="TreeGrafter"/>
</dbReference>
<evidence type="ECO:0000256" key="6">
    <source>
        <dbReference type="ARBA" id="ARBA00023002"/>
    </source>
</evidence>
<dbReference type="PANTHER" id="PTHR42801:SF4">
    <property type="entry name" value="AHPC_TSA FAMILY PROTEIN"/>
    <property type="match status" value="1"/>
</dbReference>
<evidence type="ECO:0000259" key="14">
    <source>
        <dbReference type="PROSITE" id="PS51352"/>
    </source>
</evidence>
<keyword evidence="7" id="KW-1015">Disulfide bond</keyword>
<evidence type="ECO:0000256" key="12">
    <source>
        <dbReference type="ARBA" id="ARBA00049091"/>
    </source>
</evidence>
<evidence type="ECO:0000256" key="4">
    <source>
        <dbReference type="ARBA" id="ARBA00022559"/>
    </source>
</evidence>